<dbReference type="Proteomes" id="UP000814140">
    <property type="component" value="Unassembled WGS sequence"/>
</dbReference>
<accession>A0ACB8T3X3</accession>
<comment type="caution">
    <text evidence="1">The sequence shown here is derived from an EMBL/GenBank/DDBJ whole genome shotgun (WGS) entry which is preliminary data.</text>
</comment>
<reference evidence="1" key="1">
    <citation type="submission" date="2021-03" db="EMBL/GenBank/DDBJ databases">
        <authorList>
            <consortium name="DOE Joint Genome Institute"/>
            <person name="Ahrendt S."/>
            <person name="Looney B.P."/>
            <person name="Miyauchi S."/>
            <person name="Morin E."/>
            <person name="Drula E."/>
            <person name="Courty P.E."/>
            <person name="Chicoki N."/>
            <person name="Fauchery L."/>
            <person name="Kohler A."/>
            <person name="Kuo A."/>
            <person name="Labutti K."/>
            <person name="Pangilinan J."/>
            <person name="Lipzen A."/>
            <person name="Riley R."/>
            <person name="Andreopoulos W."/>
            <person name="He G."/>
            <person name="Johnson J."/>
            <person name="Barry K.W."/>
            <person name="Grigoriev I.V."/>
            <person name="Nagy L."/>
            <person name="Hibbett D."/>
            <person name="Henrissat B."/>
            <person name="Matheny P.B."/>
            <person name="Labbe J."/>
            <person name="Martin F."/>
        </authorList>
    </citation>
    <scope>NUCLEOTIDE SEQUENCE</scope>
    <source>
        <strain evidence="1">HHB10654</strain>
    </source>
</reference>
<reference evidence="1" key="2">
    <citation type="journal article" date="2022" name="New Phytol.">
        <title>Evolutionary transition to the ectomycorrhizal habit in the genomes of a hyperdiverse lineage of mushroom-forming fungi.</title>
        <authorList>
            <person name="Looney B."/>
            <person name="Miyauchi S."/>
            <person name="Morin E."/>
            <person name="Drula E."/>
            <person name="Courty P.E."/>
            <person name="Kohler A."/>
            <person name="Kuo A."/>
            <person name="LaButti K."/>
            <person name="Pangilinan J."/>
            <person name="Lipzen A."/>
            <person name="Riley R."/>
            <person name="Andreopoulos W."/>
            <person name="He G."/>
            <person name="Johnson J."/>
            <person name="Nolan M."/>
            <person name="Tritt A."/>
            <person name="Barry K.W."/>
            <person name="Grigoriev I.V."/>
            <person name="Nagy L.G."/>
            <person name="Hibbett D."/>
            <person name="Henrissat B."/>
            <person name="Matheny P.B."/>
            <person name="Labbe J."/>
            <person name="Martin F.M."/>
        </authorList>
    </citation>
    <scope>NUCLEOTIDE SEQUENCE</scope>
    <source>
        <strain evidence="1">HHB10654</strain>
    </source>
</reference>
<evidence type="ECO:0000313" key="2">
    <source>
        <dbReference type="Proteomes" id="UP000814140"/>
    </source>
</evidence>
<evidence type="ECO:0000313" key="1">
    <source>
        <dbReference type="EMBL" id="KAI0063549.1"/>
    </source>
</evidence>
<sequence length="901" mass="94461">MKTAFALVPLILIGSAVAVVPFSNLNRTASIPFVQNRFIVEVENPSDIPGKRSLHSPTAHLFRSLEKRGVGFNVERTFNSPGIFVGASVSLSDPSDVSELINTPGVVAIRPVKIFQAPNPVKVHVVTGLDDPQIPPDSESTHILTGVDKLHAQGIFGAGINIGIIDTGIDYTHPALGGGFGPGYKVVGGYDFVGDAYNGSNSPVPDDDPLDQCNGHGTHVGGIIGADPDNMFNISGVAYESSLTSYRIFGCTGSTTDDIIVDALLRGFSDDLDILTLSLGEVDGWTEDTTSVVASRIAASGKVVTVAAGNDGAIGSWFTSGPSNGINVISVASSDNTVIMLQNATVQGVDYGGITYYDLFPLPIPGIWPIYATSNDTTIVDDACDALPDDTPDLSSFLTVVRRGTCTFVQKLTNIAAKGGNVALIYDNGNGFTAIDTGNFTNVTLIQAADGEFLVSQYVAGKNVSISFPQSGASTGYPDPSGGLISNYTSYGPTNDFHFKPAVTAPGGNILSTYPVPLGSFAVESGTSMATPFIAGSAALVLSVKGNSSAVGVDVRTLLETTAQTISSSHTDGDPLQTATQQGAGLVDVFTAIHSETLLSPGELILNDTAHYKGEQTFTVQNIANTTKSYTLDHFPAGTAISVTPGTIFPADGPVPLTSQYATVKLSESAFTLGPGETKNITANISPPAGVDASTFPVFSGYIQVTSNTERTHVSYLGLAASLKNIEVLDNTNYTLNITLPTLIDTTGNPQTAPTNYTFNGTDWPLGILRLSFGTVILRVDLVEANINFNGTLNTRALDQLNILDKNWFTFPRGNGSSFAQVAIVGPLLEEDLLPRNAAGDYSTIGFAPEFANGTDIPNGSYRILIRALKVTGDPSLEADFESWLSPIVGFNVSAGSVQQF</sequence>
<keyword evidence="2" id="KW-1185">Reference proteome</keyword>
<protein>
    <submittedName>
        <fullName evidence="1">Pyrolysin</fullName>
    </submittedName>
</protein>
<dbReference type="EMBL" id="MU277202">
    <property type="protein sequence ID" value="KAI0063549.1"/>
    <property type="molecule type" value="Genomic_DNA"/>
</dbReference>
<name>A0ACB8T3X3_9AGAM</name>
<organism evidence="1 2">
    <name type="scientific">Artomyces pyxidatus</name>
    <dbReference type="NCBI Taxonomy" id="48021"/>
    <lineage>
        <taxon>Eukaryota</taxon>
        <taxon>Fungi</taxon>
        <taxon>Dikarya</taxon>
        <taxon>Basidiomycota</taxon>
        <taxon>Agaricomycotina</taxon>
        <taxon>Agaricomycetes</taxon>
        <taxon>Russulales</taxon>
        <taxon>Auriscalpiaceae</taxon>
        <taxon>Artomyces</taxon>
    </lineage>
</organism>
<proteinExistence type="predicted"/>
<gene>
    <name evidence="1" type="ORF">BV25DRAFT_1915052</name>
</gene>